<dbReference type="Proteomes" id="UP000669133">
    <property type="component" value="Unassembled WGS sequence"/>
</dbReference>
<accession>A0A8H7ZB90</accession>
<name>A0A8H7ZB90_9ASCO</name>
<evidence type="ECO:0000313" key="2">
    <source>
        <dbReference type="EMBL" id="KAG5417324.1"/>
    </source>
</evidence>
<dbReference type="InterPro" id="IPR029044">
    <property type="entry name" value="Nucleotide-diphossugar_trans"/>
</dbReference>
<gene>
    <name evidence="2" type="ORF">I9W82_004957</name>
</gene>
<dbReference type="PANTHER" id="PTHR11183">
    <property type="entry name" value="GLYCOGENIN SUBFAMILY MEMBER"/>
    <property type="match status" value="1"/>
</dbReference>
<dbReference type="InterPro" id="IPR050587">
    <property type="entry name" value="GNT1/Glycosyltrans_8"/>
</dbReference>
<evidence type="ECO:0000313" key="3">
    <source>
        <dbReference type="Proteomes" id="UP000669133"/>
    </source>
</evidence>
<keyword evidence="1" id="KW-0812">Transmembrane</keyword>
<keyword evidence="1" id="KW-1133">Transmembrane helix</keyword>
<proteinExistence type="predicted"/>
<protein>
    <submittedName>
        <fullName evidence="2">GNT1</fullName>
    </submittedName>
</protein>
<dbReference type="SUPFAM" id="SSF53448">
    <property type="entry name" value="Nucleotide-diphospho-sugar transferases"/>
    <property type="match status" value="1"/>
</dbReference>
<feature type="transmembrane region" description="Helical" evidence="1">
    <location>
        <begin position="21"/>
        <end position="38"/>
    </location>
</feature>
<sequence>MSDQDKTSNRKWKRFSKNWEFKIAVFVILYFIFSYYVLENTHDVKERGLNKHLKVIPEEVISYYGTQPLEHPDKLAYVQYATNYDYLNLAIINFVHLRKGKTQVPNLVILYDEILQHHTSHIWNNLYQVANHYDITLKPVPLIRVNYNDDTPWAASFTKFHIFNQVEFDRVVYFDSDSMLVNPSMEDGEIHNSYSNIDELFNIPKEFKFALPQAYWLNNVVEGKSPLKYRKKVEIPDTRRHGLRMRKLVHDIIETKDWRLLPSLVYEAHKFDNQNNFFANHVMVITPSKSTYEHIMKYVFNPIHWSLTNRKHLRKSSEYDMEILNKFLDNELKNGHANVGILPHRVYGVLTGEFREPWHERFVVEPQYLPFIKKRSNRGWDPVKTVNKIKLIHFSDSPIPKPWEVEPGEEEKEHPYSSKLIYCRTGNMTEYRAKYSHFKPRLVDDCESVDIWNWFRNQFNIEREGLWYSE</sequence>
<dbReference type="Gene3D" id="3.90.550.10">
    <property type="entry name" value="Spore Coat Polysaccharide Biosynthesis Protein SpsA, Chain A"/>
    <property type="match status" value="1"/>
</dbReference>
<keyword evidence="3" id="KW-1185">Reference proteome</keyword>
<comment type="caution">
    <text evidence="2">The sequence shown here is derived from an EMBL/GenBank/DDBJ whole genome shotgun (WGS) entry which is preliminary data.</text>
</comment>
<dbReference type="OrthoDB" id="2014201at2759"/>
<dbReference type="GeneID" id="93653586"/>
<dbReference type="RefSeq" id="XP_067546440.1">
    <property type="nucleotide sequence ID" value="XM_067694083.1"/>
</dbReference>
<reference evidence="2 3" key="1">
    <citation type="submission" date="2020-12" db="EMBL/GenBank/DDBJ databases">
        <title>Effect of drift, selection, and recombination on the evolution of hybrid genomes in Candida yeast pathogens.</title>
        <authorList>
            <person name="Mixao V."/>
            <person name="Ksiezopolska E."/>
            <person name="Saus E."/>
            <person name="Boekhout T."/>
            <person name="Gacser A."/>
            <person name="Gabaldon T."/>
        </authorList>
    </citation>
    <scope>NUCLEOTIDE SEQUENCE [LARGE SCALE GENOMIC DNA]</scope>
    <source>
        <strain evidence="2 3">BP57</strain>
    </source>
</reference>
<organism evidence="2 3">
    <name type="scientific">Candida metapsilosis</name>
    <dbReference type="NCBI Taxonomy" id="273372"/>
    <lineage>
        <taxon>Eukaryota</taxon>
        <taxon>Fungi</taxon>
        <taxon>Dikarya</taxon>
        <taxon>Ascomycota</taxon>
        <taxon>Saccharomycotina</taxon>
        <taxon>Pichiomycetes</taxon>
        <taxon>Debaryomycetaceae</taxon>
        <taxon>Candida/Lodderomyces clade</taxon>
        <taxon>Candida</taxon>
    </lineage>
</organism>
<dbReference type="AlphaFoldDB" id="A0A8H7ZB90"/>
<keyword evidence="1" id="KW-0472">Membrane</keyword>
<dbReference type="EMBL" id="JAEOAQ010000007">
    <property type="protein sequence ID" value="KAG5417324.1"/>
    <property type="molecule type" value="Genomic_DNA"/>
</dbReference>
<evidence type="ECO:0000256" key="1">
    <source>
        <dbReference type="SAM" id="Phobius"/>
    </source>
</evidence>